<dbReference type="InterPro" id="IPR037103">
    <property type="entry name" value="Tubulin/FtsZ-like_C"/>
</dbReference>
<dbReference type="Pfam" id="PF03953">
    <property type="entry name" value="Tubulin_C"/>
    <property type="match status" value="1"/>
</dbReference>
<dbReference type="EMBL" id="BMAC01001043">
    <property type="protein sequence ID" value="GFQ05311.1"/>
    <property type="molecule type" value="Genomic_DNA"/>
</dbReference>
<name>A0A830CZE5_9LAMI</name>
<dbReference type="SUPFAM" id="SSF55307">
    <property type="entry name" value="Tubulin C-terminal domain-like"/>
    <property type="match status" value="1"/>
</dbReference>
<dbReference type="InterPro" id="IPR018316">
    <property type="entry name" value="Tubulin/FtsZ_2-layer-sand-dom"/>
</dbReference>
<keyword evidence="3" id="KW-0812">Transmembrane</keyword>
<feature type="transmembrane region" description="Helical" evidence="3">
    <location>
        <begin position="81"/>
        <end position="108"/>
    </location>
</feature>
<evidence type="ECO:0000313" key="5">
    <source>
        <dbReference type="EMBL" id="GFQ05311.1"/>
    </source>
</evidence>
<evidence type="ECO:0000313" key="6">
    <source>
        <dbReference type="Proteomes" id="UP000653305"/>
    </source>
</evidence>
<dbReference type="Gene3D" id="3.30.1330.20">
    <property type="entry name" value="Tubulin/FtsZ, C-terminal domain"/>
    <property type="match status" value="1"/>
</dbReference>
<dbReference type="Proteomes" id="UP000653305">
    <property type="component" value="Unassembled WGS sequence"/>
</dbReference>
<organism evidence="5 6">
    <name type="scientific">Phtheirospermum japonicum</name>
    <dbReference type="NCBI Taxonomy" id="374723"/>
    <lineage>
        <taxon>Eukaryota</taxon>
        <taxon>Viridiplantae</taxon>
        <taxon>Streptophyta</taxon>
        <taxon>Embryophyta</taxon>
        <taxon>Tracheophyta</taxon>
        <taxon>Spermatophyta</taxon>
        <taxon>Magnoliopsida</taxon>
        <taxon>eudicotyledons</taxon>
        <taxon>Gunneridae</taxon>
        <taxon>Pentapetalae</taxon>
        <taxon>asterids</taxon>
        <taxon>lamiids</taxon>
        <taxon>Lamiales</taxon>
        <taxon>Orobanchaceae</taxon>
        <taxon>Orobanchaceae incertae sedis</taxon>
        <taxon>Phtheirospermum</taxon>
    </lineage>
</organism>
<dbReference type="GO" id="GO:0007017">
    <property type="term" value="P:microtubule-based process"/>
    <property type="evidence" value="ECO:0007669"/>
    <property type="project" value="InterPro"/>
</dbReference>
<sequence length="109" mass="12516">MTIQFVDWCPTGFKCGSNYHPPTVVPGGDLAKVQRAVCMISNSTRCSRRLGRIWLPSRRIMRRLGLSLLKERMTRVMNIDLFKLMASLSTFVYFFLVLFILNCALLVLN</sequence>
<protein>
    <submittedName>
        <fullName evidence="5">Tubulin alpha chain</fullName>
    </submittedName>
</protein>
<dbReference type="PRINTS" id="PR01162">
    <property type="entry name" value="ALPHATUBULIN"/>
</dbReference>
<evidence type="ECO:0000259" key="4">
    <source>
        <dbReference type="Pfam" id="PF03953"/>
    </source>
</evidence>
<feature type="domain" description="Tubulin/FtsZ 2-layer sandwich" evidence="4">
    <location>
        <begin position="2"/>
        <end position="48"/>
    </location>
</feature>
<accession>A0A830CZE5</accession>
<keyword evidence="3" id="KW-0472">Membrane</keyword>
<evidence type="ECO:0000256" key="1">
    <source>
        <dbReference type="ARBA" id="ARBA00022741"/>
    </source>
</evidence>
<keyword evidence="2" id="KW-0342">GTP-binding</keyword>
<dbReference type="GO" id="GO:0005874">
    <property type="term" value="C:microtubule"/>
    <property type="evidence" value="ECO:0007669"/>
    <property type="project" value="InterPro"/>
</dbReference>
<keyword evidence="6" id="KW-1185">Reference proteome</keyword>
<gene>
    <name evidence="5" type="ORF">PHJA_002675200</name>
</gene>
<dbReference type="AlphaFoldDB" id="A0A830CZE5"/>
<dbReference type="InterPro" id="IPR008280">
    <property type="entry name" value="Tub_FtsZ_C"/>
</dbReference>
<evidence type="ECO:0000256" key="2">
    <source>
        <dbReference type="ARBA" id="ARBA00023134"/>
    </source>
</evidence>
<keyword evidence="3" id="KW-1133">Transmembrane helix</keyword>
<reference evidence="5" key="1">
    <citation type="submission" date="2020-07" db="EMBL/GenBank/DDBJ databases">
        <title>Ethylene signaling mediates host invasion by parasitic plants.</title>
        <authorList>
            <person name="Yoshida S."/>
        </authorList>
    </citation>
    <scope>NUCLEOTIDE SEQUENCE</scope>
    <source>
        <strain evidence="5">Okayama</strain>
    </source>
</reference>
<proteinExistence type="predicted"/>
<dbReference type="GO" id="GO:0005200">
    <property type="term" value="F:structural constituent of cytoskeleton"/>
    <property type="evidence" value="ECO:0007669"/>
    <property type="project" value="InterPro"/>
</dbReference>
<dbReference type="InterPro" id="IPR002452">
    <property type="entry name" value="Alpha_tubulin"/>
</dbReference>
<keyword evidence="1" id="KW-0547">Nucleotide-binding</keyword>
<dbReference type="GO" id="GO:0005525">
    <property type="term" value="F:GTP binding"/>
    <property type="evidence" value="ECO:0007669"/>
    <property type="project" value="UniProtKB-KW"/>
</dbReference>
<comment type="caution">
    <text evidence="5">The sequence shown here is derived from an EMBL/GenBank/DDBJ whole genome shotgun (WGS) entry which is preliminary data.</text>
</comment>
<evidence type="ECO:0000256" key="3">
    <source>
        <dbReference type="SAM" id="Phobius"/>
    </source>
</evidence>